<evidence type="ECO:0000313" key="2">
    <source>
        <dbReference type="Proteomes" id="UP000053732"/>
    </source>
</evidence>
<protein>
    <submittedName>
        <fullName evidence="1">Str. FM013</fullName>
    </submittedName>
</protein>
<gene>
    <name evidence="1" type="ORF">PCAMFM013_S015g000037</name>
</gene>
<evidence type="ECO:0000313" key="1">
    <source>
        <dbReference type="EMBL" id="CRL25451.1"/>
    </source>
</evidence>
<proteinExistence type="predicted"/>
<dbReference type="Proteomes" id="UP000053732">
    <property type="component" value="Unassembled WGS sequence"/>
</dbReference>
<accession>A0A0G4PGI5</accession>
<reference evidence="1 2" key="1">
    <citation type="journal article" date="2014" name="Nat. Commun.">
        <title>Multiple recent horizontal transfers of a large genomic region in cheese making fungi.</title>
        <authorList>
            <person name="Cheeseman K."/>
            <person name="Ropars J."/>
            <person name="Renault P."/>
            <person name="Dupont J."/>
            <person name="Gouzy J."/>
            <person name="Branca A."/>
            <person name="Abraham A.L."/>
            <person name="Ceppi M."/>
            <person name="Conseiller E."/>
            <person name="Debuchy R."/>
            <person name="Malagnac F."/>
            <person name="Goarin A."/>
            <person name="Silar P."/>
            <person name="Lacoste S."/>
            <person name="Sallet E."/>
            <person name="Bensimon A."/>
            <person name="Giraud T."/>
            <person name="Brygoo Y."/>
        </authorList>
    </citation>
    <scope>NUCLEOTIDE SEQUENCE [LARGE SCALE GENOMIC DNA]</scope>
    <source>
        <strain evidence="2">FM 013</strain>
    </source>
</reference>
<dbReference type="AlphaFoldDB" id="A0A0G4PGI5"/>
<sequence length="103" mass="12099">MRSNSDGDGHGWQLQQPRCDCRARERFPVQYLLHFIPKATINHPTSHCLYDRPAKRQYRGSHDLEDETKLQSHHRNFQIVQSSNLRLQNATSLSLPGRYDSRK</sequence>
<keyword evidence="2" id="KW-1185">Reference proteome</keyword>
<dbReference type="EMBL" id="HG793148">
    <property type="protein sequence ID" value="CRL25451.1"/>
    <property type="molecule type" value="Genomic_DNA"/>
</dbReference>
<name>A0A0G4PGI5_PENC3</name>
<organism evidence="1 2">
    <name type="scientific">Penicillium camemberti (strain FM 013)</name>
    <dbReference type="NCBI Taxonomy" id="1429867"/>
    <lineage>
        <taxon>Eukaryota</taxon>
        <taxon>Fungi</taxon>
        <taxon>Dikarya</taxon>
        <taxon>Ascomycota</taxon>
        <taxon>Pezizomycotina</taxon>
        <taxon>Eurotiomycetes</taxon>
        <taxon>Eurotiomycetidae</taxon>
        <taxon>Eurotiales</taxon>
        <taxon>Aspergillaceae</taxon>
        <taxon>Penicillium</taxon>
    </lineage>
</organism>